<dbReference type="SUPFAM" id="SSF51735">
    <property type="entry name" value="NAD(P)-binding Rossmann-fold domains"/>
    <property type="match status" value="1"/>
</dbReference>
<organism evidence="7 8">
    <name type="scientific">Bicyclus anynana</name>
    <name type="common">Squinting bush brown butterfly</name>
    <dbReference type="NCBI Taxonomy" id="110368"/>
    <lineage>
        <taxon>Eukaryota</taxon>
        <taxon>Metazoa</taxon>
        <taxon>Ecdysozoa</taxon>
        <taxon>Arthropoda</taxon>
        <taxon>Hexapoda</taxon>
        <taxon>Insecta</taxon>
        <taxon>Pterygota</taxon>
        <taxon>Neoptera</taxon>
        <taxon>Endopterygota</taxon>
        <taxon>Lepidoptera</taxon>
        <taxon>Glossata</taxon>
        <taxon>Ditrysia</taxon>
        <taxon>Papilionoidea</taxon>
        <taxon>Nymphalidae</taxon>
        <taxon>Satyrinae</taxon>
        <taxon>Satyrini</taxon>
        <taxon>Mycalesina</taxon>
        <taxon>Bicyclus</taxon>
    </lineage>
</organism>
<dbReference type="PANTHER" id="PTHR11011:SF24">
    <property type="entry name" value="FATTY ACYL-COA REDUCTASE"/>
    <property type="match status" value="1"/>
</dbReference>
<feature type="domain" description="Fatty acyl-CoA reductase C-terminal" evidence="5">
    <location>
        <begin position="372"/>
        <end position="464"/>
    </location>
</feature>
<evidence type="ECO:0000256" key="2">
    <source>
        <dbReference type="ARBA" id="ARBA00022516"/>
    </source>
</evidence>
<dbReference type="PANTHER" id="PTHR11011">
    <property type="entry name" value="MALE STERILITY PROTEIN 2-RELATED"/>
    <property type="match status" value="1"/>
</dbReference>
<keyword evidence="4" id="KW-0521">NADP</keyword>
<comment type="catalytic activity">
    <reaction evidence="4">
        <text>a long-chain fatty acyl-CoA + 2 NADPH + 2 H(+) = a long-chain primary fatty alcohol + 2 NADP(+) + CoA</text>
        <dbReference type="Rhea" id="RHEA:52716"/>
        <dbReference type="ChEBI" id="CHEBI:15378"/>
        <dbReference type="ChEBI" id="CHEBI:57287"/>
        <dbReference type="ChEBI" id="CHEBI:57783"/>
        <dbReference type="ChEBI" id="CHEBI:58349"/>
        <dbReference type="ChEBI" id="CHEBI:77396"/>
        <dbReference type="ChEBI" id="CHEBI:83139"/>
        <dbReference type="EC" id="1.2.1.84"/>
    </reaction>
</comment>
<dbReference type="InterPro" id="IPR026055">
    <property type="entry name" value="FAR"/>
</dbReference>
<sequence>MTFLEDRDLTDVPRIPEYYAGKTIFMTGGTGFMGKVLLEKLIYSCPDLDRIYLLLRPKKGVKPADRLSTIYASNCFDRLRNERPGVFESKTCYVEGDCSEIGLGLSDEDRSLIISRTHIIYHAAASVRFDDSLKMSLKLNLRGTREVIDLAQQLRHLECFVHVSTSYANINCDPIEEVMYPPHADWREVLEICENIDDHTLNVLTPKYIGALPNTYVFSKQLAEHLVYEQKGKLPVIIIRPSVVVASVNEPVPGWIENFNGPISLVIASGKGILRTIYGDPDVAPDFIPVDVVIRGVVAASWVRGTKQLEPTDDIPIYNTCNGSKCYSVSHKELFTLGKIIIASHPLDDMLWTTGGTFTTNKTVYFTKMLLLHVLPAILVDTLLWIFGRKTMLLKIQRRIYSANLALQLFLTKVWTISNKNYLFLRTKIKEEDNEHFYYVMEDVERYEYCKNAIIGARRYLLKERDEDIPKARAHHKRIALLDQLVQCLFYSYIFWSLIHTDFVRSLFEKYTLNFCSHLYKL</sequence>
<dbReference type="Gene3D" id="3.40.50.720">
    <property type="entry name" value="NAD(P)-binding Rossmann-like Domain"/>
    <property type="match status" value="1"/>
</dbReference>
<dbReference type="RefSeq" id="XP_052738948.1">
    <property type="nucleotide sequence ID" value="XM_052882988.1"/>
</dbReference>
<keyword evidence="4" id="KW-0560">Oxidoreductase</keyword>
<comment type="similarity">
    <text evidence="1 4">Belongs to the fatty acyl-CoA reductase family.</text>
</comment>
<feature type="transmembrane region" description="Helical" evidence="4">
    <location>
        <begin position="370"/>
        <end position="388"/>
    </location>
</feature>
<evidence type="ECO:0000256" key="3">
    <source>
        <dbReference type="ARBA" id="ARBA00023098"/>
    </source>
</evidence>
<evidence type="ECO:0000313" key="8">
    <source>
        <dbReference type="RefSeq" id="XP_052738948.1"/>
    </source>
</evidence>
<keyword evidence="4" id="KW-0812">Transmembrane</keyword>
<keyword evidence="4" id="KW-0472">Membrane</keyword>
<comment type="function">
    <text evidence="4">Catalyzes the reduction of fatty acyl-CoA to fatty alcohols.</text>
</comment>
<dbReference type="CDD" id="cd09071">
    <property type="entry name" value="FAR_C"/>
    <property type="match status" value="1"/>
</dbReference>
<keyword evidence="7" id="KW-1185">Reference proteome</keyword>
<gene>
    <name evidence="8" type="primary">LOC112045116</name>
</gene>
<keyword evidence="3 4" id="KW-0443">Lipid metabolism</keyword>
<evidence type="ECO:0000256" key="4">
    <source>
        <dbReference type="RuleBase" id="RU363097"/>
    </source>
</evidence>
<dbReference type="Proteomes" id="UP001652582">
    <property type="component" value="Chromosome 8"/>
</dbReference>
<evidence type="ECO:0000259" key="6">
    <source>
        <dbReference type="Pfam" id="PF07993"/>
    </source>
</evidence>
<dbReference type="GeneID" id="112045116"/>
<name>A0ABM3LIR3_BICAN</name>
<reference evidence="8" key="1">
    <citation type="submission" date="2025-08" db="UniProtKB">
        <authorList>
            <consortium name="RefSeq"/>
        </authorList>
    </citation>
    <scope>IDENTIFICATION</scope>
</reference>
<protein>
    <recommendedName>
        <fullName evidence="4">Fatty acyl-CoA reductase</fullName>
        <ecNumber evidence="4">1.2.1.84</ecNumber>
    </recommendedName>
</protein>
<dbReference type="Pfam" id="PF03015">
    <property type="entry name" value="Sterile"/>
    <property type="match status" value="1"/>
</dbReference>
<proteinExistence type="inferred from homology"/>
<dbReference type="InterPro" id="IPR013120">
    <property type="entry name" value="FAR_NAD-bd"/>
</dbReference>
<accession>A0ABM3LIR3</accession>
<keyword evidence="2 4" id="KW-0444">Lipid biosynthesis</keyword>
<dbReference type="InterPro" id="IPR036291">
    <property type="entry name" value="NAD(P)-bd_dom_sf"/>
</dbReference>
<dbReference type="CDD" id="cd05236">
    <property type="entry name" value="FAR-N_SDR_e"/>
    <property type="match status" value="1"/>
</dbReference>
<evidence type="ECO:0000259" key="5">
    <source>
        <dbReference type="Pfam" id="PF03015"/>
    </source>
</evidence>
<keyword evidence="4" id="KW-1133">Transmembrane helix</keyword>
<evidence type="ECO:0000256" key="1">
    <source>
        <dbReference type="ARBA" id="ARBA00005928"/>
    </source>
</evidence>
<evidence type="ECO:0000313" key="7">
    <source>
        <dbReference type="Proteomes" id="UP001652582"/>
    </source>
</evidence>
<dbReference type="Pfam" id="PF07993">
    <property type="entry name" value="NAD_binding_4"/>
    <property type="match status" value="1"/>
</dbReference>
<dbReference type="InterPro" id="IPR033640">
    <property type="entry name" value="FAR_C"/>
</dbReference>
<feature type="domain" description="Thioester reductase (TE)" evidence="6">
    <location>
        <begin position="27"/>
        <end position="295"/>
    </location>
</feature>
<dbReference type="EC" id="1.2.1.84" evidence="4"/>